<evidence type="ECO:0000256" key="8">
    <source>
        <dbReference type="ARBA" id="ARBA00023136"/>
    </source>
</evidence>
<feature type="transmembrane region" description="Helical" evidence="10">
    <location>
        <begin position="53"/>
        <end position="74"/>
    </location>
</feature>
<dbReference type="InterPro" id="IPR027470">
    <property type="entry name" value="Cation_efflux_CTD"/>
</dbReference>
<evidence type="ECO:0000256" key="3">
    <source>
        <dbReference type="ARBA" id="ARBA00022448"/>
    </source>
</evidence>
<dbReference type="GO" id="GO:0015297">
    <property type="term" value="F:antiporter activity"/>
    <property type="evidence" value="ECO:0007669"/>
    <property type="project" value="UniProtKB-KW"/>
</dbReference>
<evidence type="ECO:0000259" key="11">
    <source>
        <dbReference type="Pfam" id="PF01545"/>
    </source>
</evidence>
<dbReference type="SUPFAM" id="SSF160240">
    <property type="entry name" value="Cation efflux protein cytoplasmic domain-like"/>
    <property type="match status" value="1"/>
</dbReference>
<dbReference type="GeneTree" id="ENSGT00940000159967"/>
<dbReference type="Proteomes" id="UP000008672">
    <property type="component" value="Unassembled WGS sequence"/>
</dbReference>
<protein>
    <recommendedName>
        <fullName evidence="15">Solute carrier family 30 member 10</fullName>
    </recommendedName>
</protein>
<organism evidence="13 14">
    <name type="scientific">Latimeria chalumnae</name>
    <name type="common">Coelacanth</name>
    <dbReference type="NCBI Taxonomy" id="7897"/>
    <lineage>
        <taxon>Eukaryota</taxon>
        <taxon>Metazoa</taxon>
        <taxon>Chordata</taxon>
        <taxon>Craniata</taxon>
        <taxon>Vertebrata</taxon>
        <taxon>Euteleostomi</taxon>
        <taxon>Coelacanthiformes</taxon>
        <taxon>Coelacanthidae</taxon>
        <taxon>Latimeria</taxon>
    </lineage>
</organism>
<evidence type="ECO:0000313" key="13">
    <source>
        <dbReference type="Ensembl" id="ENSLACP00000013094.1"/>
    </source>
</evidence>
<keyword evidence="3" id="KW-0813">Transport</keyword>
<evidence type="ECO:0000259" key="12">
    <source>
        <dbReference type="Pfam" id="PF16916"/>
    </source>
</evidence>
<proteinExistence type="inferred from homology"/>
<keyword evidence="5 10" id="KW-0812">Transmembrane</keyword>
<dbReference type="Pfam" id="PF16916">
    <property type="entry name" value="ZT_dimer"/>
    <property type="match status" value="1"/>
</dbReference>
<sequence length="199" mass="21506">RIAGKKSSSALNIRGVLLHVMGDALASVVVVVAATIFYLLPLERNLPCNWQCYIDPSLTVIIVVIILSSAFPLIKETSKMLLQMVPKGIKIEGICEKLNEVPGVQSFHELHIWELSGGKNIATLHVKYSDSAAVHTASCQMREVFHSAGIHAVTIQSELCGTKGAVLTCSYPCVSKECESQMCCSQQANPYAGINGYAE</sequence>
<keyword evidence="7 10" id="KW-1133">Transmembrane helix</keyword>
<reference evidence="13" key="2">
    <citation type="submission" date="2025-08" db="UniProtKB">
        <authorList>
            <consortium name="Ensembl"/>
        </authorList>
    </citation>
    <scope>IDENTIFICATION</scope>
</reference>
<feature type="domain" description="Cation efflux protein transmembrane" evidence="11">
    <location>
        <begin position="8"/>
        <end position="82"/>
    </location>
</feature>
<evidence type="ECO:0008006" key="15">
    <source>
        <dbReference type="Google" id="ProtNLM"/>
    </source>
</evidence>
<dbReference type="eggNOG" id="KOG1483">
    <property type="taxonomic scope" value="Eukaryota"/>
</dbReference>
<dbReference type="InterPro" id="IPR036837">
    <property type="entry name" value="Cation_efflux_CTD_sf"/>
</dbReference>
<dbReference type="InterPro" id="IPR002524">
    <property type="entry name" value="Cation_efflux"/>
</dbReference>
<dbReference type="GO" id="GO:0016020">
    <property type="term" value="C:membrane"/>
    <property type="evidence" value="ECO:0007669"/>
    <property type="project" value="UniProtKB-SubCell"/>
</dbReference>
<keyword evidence="8 10" id="KW-0472">Membrane</keyword>
<evidence type="ECO:0000313" key="14">
    <source>
        <dbReference type="Proteomes" id="UP000008672"/>
    </source>
</evidence>
<comment type="catalytic activity">
    <reaction evidence="9">
        <text>Zn(2+)(in) + 2 H(+)(out) = Zn(2+)(out) + 2 H(+)(in)</text>
        <dbReference type="Rhea" id="RHEA:72627"/>
        <dbReference type="ChEBI" id="CHEBI:15378"/>
        <dbReference type="ChEBI" id="CHEBI:29105"/>
    </reaction>
</comment>
<keyword evidence="6" id="KW-0862">Zinc</keyword>
<dbReference type="Gene3D" id="1.20.1510.10">
    <property type="entry name" value="Cation efflux protein transmembrane domain"/>
    <property type="match status" value="1"/>
</dbReference>
<dbReference type="InterPro" id="IPR027469">
    <property type="entry name" value="Cation_efflux_TMD_sf"/>
</dbReference>
<name>H3ATX3_LATCH</name>
<keyword evidence="4" id="KW-0050">Antiport</keyword>
<dbReference type="PANTHER" id="PTHR45820">
    <property type="entry name" value="FI23527P1"/>
    <property type="match status" value="1"/>
</dbReference>
<reference evidence="13" key="3">
    <citation type="submission" date="2025-09" db="UniProtKB">
        <authorList>
            <consortium name="Ensembl"/>
        </authorList>
    </citation>
    <scope>IDENTIFICATION</scope>
</reference>
<dbReference type="InterPro" id="IPR058533">
    <property type="entry name" value="Cation_efflux_TM"/>
</dbReference>
<evidence type="ECO:0000256" key="1">
    <source>
        <dbReference type="ARBA" id="ARBA00004141"/>
    </source>
</evidence>
<comment type="similarity">
    <text evidence="2">Belongs to the cation diffusion facilitator (CDF) transporter (TC 2.A.4) family. SLC30A subfamily.</text>
</comment>
<evidence type="ECO:0000256" key="7">
    <source>
        <dbReference type="ARBA" id="ARBA00022989"/>
    </source>
</evidence>
<dbReference type="GO" id="GO:0006828">
    <property type="term" value="P:manganese ion transport"/>
    <property type="evidence" value="ECO:0007669"/>
    <property type="project" value="TreeGrafter"/>
</dbReference>
<evidence type="ECO:0000256" key="4">
    <source>
        <dbReference type="ARBA" id="ARBA00022449"/>
    </source>
</evidence>
<evidence type="ECO:0000256" key="9">
    <source>
        <dbReference type="ARBA" id="ARBA00048349"/>
    </source>
</evidence>
<feature type="transmembrane region" description="Helical" evidence="10">
    <location>
        <begin position="20"/>
        <end position="41"/>
    </location>
</feature>
<dbReference type="AlphaFoldDB" id="H3ATX3"/>
<dbReference type="NCBIfam" id="TIGR01297">
    <property type="entry name" value="CDF"/>
    <property type="match status" value="1"/>
</dbReference>
<dbReference type="PANTHER" id="PTHR45820:SF3">
    <property type="entry name" value="CALCIUM_MANGANESE ANTIPORTER SLC30A10"/>
    <property type="match status" value="1"/>
</dbReference>
<evidence type="ECO:0000256" key="5">
    <source>
        <dbReference type="ARBA" id="ARBA00022692"/>
    </source>
</evidence>
<comment type="subcellular location">
    <subcellularLocation>
        <location evidence="1">Membrane</location>
        <topology evidence="1">Multi-pass membrane protein</topology>
    </subcellularLocation>
</comment>
<dbReference type="GO" id="GO:0005385">
    <property type="term" value="F:zinc ion transmembrane transporter activity"/>
    <property type="evidence" value="ECO:0007669"/>
    <property type="project" value="TreeGrafter"/>
</dbReference>
<dbReference type="SUPFAM" id="SSF161111">
    <property type="entry name" value="Cation efflux protein transmembrane domain-like"/>
    <property type="match status" value="1"/>
</dbReference>
<dbReference type="Pfam" id="PF01545">
    <property type="entry name" value="Cation_efflux"/>
    <property type="match status" value="1"/>
</dbReference>
<reference evidence="14" key="1">
    <citation type="submission" date="2011-08" db="EMBL/GenBank/DDBJ databases">
        <title>The draft genome of Latimeria chalumnae.</title>
        <authorList>
            <person name="Di Palma F."/>
            <person name="Alfoldi J."/>
            <person name="Johnson J."/>
            <person name="Berlin A."/>
            <person name="Gnerre S."/>
            <person name="Jaffe D."/>
            <person name="MacCallum I."/>
            <person name="Young S."/>
            <person name="Walker B.J."/>
            <person name="Lander E."/>
            <person name="Lindblad-Toh K."/>
        </authorList>
    </citation>
    <scope>NUCLEOTIDE SEQUENCE [LARGE SCALE GENOMIC DNA]</scope>
    <source>
        <strain evidence="14">Wild caught</strain>
    </source>
</reference>
<dbReference type="HOGENOM" id="CLU_013430_4_1_1"/>
<evidence type="ECO:0000256" key="6">
    <source>
        <dbReference type="ARBA" id="ARBA00022833"/>
    </source>
</evidence>
<dbReference type="GO" id="GO:0010312">
    <property type="term" value="P:detoxification of zinc ion"/>
    <property type="evidence" value="ECO:0007669"/>
    <property type="project" value="TreeGrafter"/>
</dbReference>
<dbReference type="EMBL" id="AFYH01092801">
    <property type="status" value="NOT_ANNOTATED_CDS"/>
    <property type="molecule type" value="Genomic_DNA"/>
</dbReference>
<feature type="domain" description="Cation efflux protein cytoplasmic" evidence="12">
    <location>
        <begin position="86"/>
        <end position="158"/>
    </location>
</feature>
<dbReference type="STRING" id="7897.ENSLACP00000013094"/>
<dbReference type="GO" id="GO:0006882">
    <property type="term" value="P:intracellular zinc ion homeostasis"/>
    <property type="evidence" value="ECO:0007669"/>
    <property type="project" value="TreeGrafter"/>
</dbReference>
<dbReference type="InParanoid" id="H3ATX3"/>
<accession>H3ATX3</accession>
<evidence type="ECO:0000256" key="2">
    <source>
        <dbReference type="ARBA" id="ARBA00008873"/>
    </source>
</evidence>
<dbReference type="OMA" id="HKDNGSR"/>
<evidence type="ECO:0000256" key="10">
    <source>
        <dbReference type="SAM" id="Phobius"/>
    </source>
</evidence>
<dbReference type="Ensembl" id="ENSLACT00000013190.1">
    <property type="protein sequence ID" value="ENSLACP00000013094.1"/>
    <property type="gene ID" value="ENSLACG00000011534.1"/>
</dbReference>
<keyword evidence="14" id="KW-1185">Reference proteome</keyword>